<dbReference type="InterPro" id="IPR002014">
    <property type="entry name" value="VHS_dom"/>
</dbReference>
<keyword evidence="11" id="KW-1185">Reference proteome</keyword>
<dbReference type="InterPro" id="IPR008942">
    <property type="entry name" value="ENTH_VHS"/>
</dbReference>
<dbReference type="InterPro" id="IPR038425">
    <property type="entry name" value="GAT_sf"/>
</dbReference>
<dbReference type="Proteomes" id="UP001497457">
    <property type="component" value="Chromosome 13rd"/>
</dbReference>
<dbReference type="Pfam" id="PF00790">
    <property type="entry name" value="VHS"/>
    <property type="match status" value="1"/>
</dbReference>
<reference evidence="10 11" key="2">
    <citation type="submission" date="2024-10" db="EMBL/GenBank/DDBJ databases">
        <authorList>
            <person name="Ryan C."/>
        </authorList>
    </citation>
    <scope>NUCLEOTIDE SEQUENCE [LARGE SCALE GENOMIC DNA]</scope>
</reference>
<dbReference type="Gene3D" id="1.25.40.90">
    <property type="match status" value="1"/>
</dbReference>
<keyword evidence="5" id="KW-0653">Protein transport</keyword>
<evidence type="ECO:0000256" key="6">
    <source>
        <dbReference type="ARBA" id="ARBA00023136"/>
    </source>
</evidence>
<sequence>MSGATIREGLASFFPRYCYCGCCDLRLGKELGGSILEKHSDKMSDNLMDKVNALGERLKISGAEVSRKMSVGVSNMSFKMKEFFQGQNMADKIVDEATLETMDAPDWATNLEICDMINTERANSVEVIRAIKRRITLKNPRVQYLSLVLLETIVKNCEKAFSEIAAERVLDEMVKLIDDPQTIVNNRNKALMLIEAWGESGDDLRYLPVYEETYKSLRSRGIRFPGRDDESLAPIFTPPRSVPAAEPYSEAAQEGYQEIPDESFVPARTVPAVQVNEAFEVARNSVELLSTVLSSSPQKEVLQDDLTTTLVQQCQQCQHTIQRIVETAGDNEAQLFEALSIHEELQKVLAKYEELKEPVHVEQEPEPAMIPVTVQPEETPRAVTKEDTHVKKPGGSGDRLSGDELLQDLDDMIFGKKGGTSSQRDTTPRKDQKDDFITF</sequence>
<reference evidence="11" key="1">
    <citation type="submission" date="2024-06" db="EMBL/GenBank/DDBJ databases">
        <authorList>
            <person name="Ryan C."/>
        </authorList>
    </citation>
    <scope>NUCLEOTIDE SEQUENCE [LARGE SCALE GENOMIC DNA]</scope>
</reference>
<dbReference type="Gene3D" id="1.20.58.160">
    <property type="match status" value="1"/>
</dbReference>
<evidence type="ECO:0000256" key="2">
    <source>
        <dbReference type="ARBA" id="ARBA00007708"/>
    </source>
</evidence>
<dbReference type="PROSITE" id="PS50909">
    <property type="entry name" value="GAT"/>
    <property type="match status" value="1"/>
</dbReference>
<comment type="subcellular location">
    <subcellularLocation>
        <location evidence="1">Membrane</location>
        <topology evidence="1">Peripheral membrane protein</topology>
    </subcellularLocation>
</comment>
<evidence type="ECO:0000256" key="1">
    <source>
        <dbReference type="ARBA" id="ARBA00004170"/>
    </source>
</evidence>
<dbReference type="SUPFAM" id="SSF89009">
    <property type="entry name" value="GAT-like domain"/>
    <property type="match status" value="1"/>
</dbReference>
<dbReference type="InterPro" id="IPR004152">
    <property type="entry name" value="GAT_dom"/>
</dbReference>
<proteinExistence type="inferred from homology"/>
<dbReference type="FunFam" id="1.25.40.90:FF:000038">
    <property type="entry name" value="TOM1-like protein 2"/>
    <property type="match status" value="1"/>
</dbReference>
<evidence type="ECO:0000256" key="4">
    <source>
        <dbReference type="ARBA" id="ARBA00022553"/>
    </source>
</evidence>
<feature type="domain" description="GAT" evidence="9">
    <location>
        <begin position="270"/>
        <end position="357"/>
    </location>
</feature>
<gene>
    <name evidence="10" type="ORF">URODEC1_LOCUS17717</name>
</gene>
<keyword evidence="3" id="KW-0813">Transport</keyword>
<dbReference type="SUPFAM" id="SSF48464">
    <property type="entry name" value="ENTH/VHS domain"/>
    <property type="match status" value="1"/>
</dbReference>
<dbReference type="AlphaFoldDB" id="A0ABC8WUK1"/>
<evidence type="ECO:0000259" key="8">
    <source>
        <dbReference type="PROSITE" id="PS50179"/>
    </source>
</evidence>
<dbReference type="GO" id="GO:0016020">
    <property type="term" value="C:membrane"/>
    <property type="evidence" value="ECO:0007669"/>
    <property type="project" value="UniProtKB-SubCell"/>
</dbReference>
<evidence type="ECO:0000256" key="3">
    <source>
        <dbReference type="ARBA" id="ARBA00022448"/>
    </source>
</evidence>
<comment type="similarity">
    <text evidence="2">Belongs to the TOM1 family.</text>
</comment>
<feature type="region of interest" description="Disordered" evidence="7">
    <location>
        <begin position="377"/>
        <end position="439"/>
    </location>
</feature>
<feature type="compositionally biased region" description="Basic and acidic residues" evidence="7">
    <location>
        <begin position="378"/>
        <end position="390"/>
    </location>
</feature>
<dbReference type="PANTHER" id="PTHR46646">
    <property type="entry name" value="TOM1-LIKE PROTEIN 1"/>
    <property type="match status" value="1"/>
</dbReference>
<dbReference type="PANTHER" id="PTHR46646:SF4">
    <property type="entry name" value="VHS DOMAIN-CONTAINING PROTEIN"/>
    <property type="match status" value="1"/>
</dbReference>
<protein>
    <recommendedName>
        <fullName evidence="12">TOM1-like protein 2</fullName>
    </recommendedName>
</protein>
<dbReference type="SMART" id="SM00288">
    <property type="entry name" value="VHS"/>
    <property type="match status" value="1"/>
</dbReference>
<feature type="domain" description="VHS" evidence="8">
    <location>
        <begin position="97"/>
        <end position="225"/>
    </location>
</feature>
<evidence type="ECO:0000259" key="9">
    <source>
        <dbReference type="PROSITE" id="PS50909"/>
    </source>
</evidence>
<evidence type="ECO:0000256" key="7">
    <source>
        <dbReference type="SAM" id="MobiDB-lite"/>
    </source>
</evidence>
<evidence type="ECO:0000313" key="10">
    <source>
        <dbReference type="EMBL" id="CAL4915782.1"/>
    </source>
</evidence>
<keyword evidence="4" id="KW-0597">Phosphoprotein</keyword>
<keyword evidence="6" id="KW-0472">Membrane</keyword>
<dbReference type="GO" id="GO:0015031">
    <property type="term" value="P:protein transport"/>
    <property type="evidence" value="ECO:0007669"/>
    <property type="project" value="UniProtKB-KW"/>
</dbReference>
<dbReference type="PROSITE" id="PS50179">
    <property type="entry name" value="VHS"/>
    <property type="match status" value="1"/>
</dbReference>
<dbReference type="Pfam" id="PF03127">
    <property type="entry name" value="GAT"/>
    <property type="match status" value="1"/>
</dbReference>
<evidence type="ECO:0000256" key="5">
    <source>
        <dbReference type="ARBA" id="ARBA00022927"/>
    </source>
</evidence>
<dbReference type="InterPro" id="IPR044836">
    <property type="entry name" value="TOL_plant"/>
</dbReference>
<accession>A0ABC8WUK1</accession>
<organism evidence="10 11">
    <name type="scientific">Urochloa decumbens</name>
    <dbReference type="NCBI Taxonomy" id="240449"/>
    <lineage>
        <taxon>Eukaryota</taxon>
        <taxon>Viridiplantae</taxon>
        <taxon>Streptophyta</taxon>
        <taxon>Embryophyta</taxon>
        <taxon>Tracheophyta</taxon>
        <taxon>Spermatophyta</taxon>
        <taxon>Magnoliopsida</taxon>
        <taxon>Liliopsida</taxon>
        <taxon>Poales</taxon>
        <taxon>Poaceae</taxon>
        <taxon>PACMAD clade</taxon>
        <taxon>Panicoideae</taxon>
        <taxon>Panicodae</taxon>
        <taxon>Paniceae</taxon>
        <taxon>Melinidinae</taxon>
        <taxon>Urochloa</taxon>
    </lineage>
</organism>
<dbReference type="CDD" id="cd03561">
    <property type="entry name" value="VHS"/>
    <property type="match status" value="1"/>
</dbReference>
<evidence type="ECO:0000313" key="11">
    <source>
        <dbReference type="Proteomes" id="UP001497457"/>
    </source>
</evidence>
<name>A0ABC8WUK1_9POAL</name>
<dbReference type="GO" id="GO:0005737">
    <property type="term" value="C:cytoplasm"/>
    <property type="evidence" value="ECO:0007669"/>
    <property type="project" value="UniProtKB-ARBA"/>
</dbReference>
<evidence type="ECO:0008006" key="12">
    <source>
        <dbReference type="Google" id="ProtNLM"/>
    </source>
</evidence>
<feature type="compositionally biased region" description="Basic and acidic residues" evidence="7">
    <location>
        <begin position="426"/>
        <end position="439"/>
    </location>
</feature>
<dbReference type="EMBL" id="OZ075123">
    <property type="protein sequence ID" value="CAL4915782.1"/>
    <property type="molecule type" value="Genomic_DNA"/>
</dbReference>